<gene>
    <name evidence="1" type="ORF">HW555_007558</name>
</gene>
<accession>A0A835GFZ6</accession>
<dbReference type="AlphaFoldDB" id="A0A835GFZ6"/>
<dbReference type="EMBL" id="JACKWZ010000130">
    <property type="protein sequence ID" value="KAF9414551.1"/>
    <property type="molecule type" value="Genomic_DNA"/>
</dbReference>
<evidence type="ECO:0000313" key="2">
    <source>
        <dbReference type="Proteomes" id="UP000648187"/>
    </source>
</evidence>
<name>A0A835GFZ6_SPOEX</name>
<protein>
    <submittedName>
        <fullName evidence="1">Uncharacterized protein</fullName>
    </submittedName>
</protein>
<evidence type="ECO:0000313" key="1">
    <source>
        <dbReference type="EMBL" id="KAF9414551.1"/>
    </source>
</evidence>
<reference evidence="1" key="1">
    <citation type="submission" date="2020-08" db="EMBL/GenBank/DDBJ databases">
        <title>Spodoptera exigua strain:BAW_Kor-Di-RS1 Genome sequencing and assembly.</title>
        <authorList>
            <person name="Kim J."/>
            <person name="Nam H.Y."/>
            <person name="Kwon M."/>
            <person name="Choi J.H."/>
            <person name="Cho S.R."/>
            <person name="Kim G.-H."/>
        </authorList>
    </citation>
    <scope>NUCLEOTIDE SEQUENCE</scope>
    <source>
        <strain evidence="1">BAW_Kor-Di-RS1</strain>
        <tissue evidence="1">Whole-body</tissue>
    </source>
</reference>
<organism evidence="1 2">
    <name type="scientific">Spodoptera exigua</name>
    <name type="common">Beet armyworm</name>
    <name type="synonym">Noctua fulgens</name>
    <dbReference type="NCBI Taxonomy" id="7107"/>
    <lineage>
        <taxon>Eukaryota</taxon>
        <taxon>Metazoa</taxon>
        <taxon>Ecdysozoa</taxon>
        <taxon>Arthropoda</taxon>
        <taxon>Hexapoda</taxon>
        <taxon>Insecta</taxon>
        <taxon>Pterygota</taxon>
        <taxon>Neoptera</taxon>
        <taxon>Endopterygota</taxon>
        <taxon>Lepidoptera</taxon>
        <taxon>Glossata</taxon>
        <taxon>Ditrysia</taxon>
        <taxon>Noctuoidea</taxon>
        <taxon>Noctuidae</taxon>
        <taxon>Amphipyrinae</taxon>
        <taxon>Spodoptera</taxon>
    </lineage>
</organism>
<dbReference type="Proteomes" id="UP000648187">
    <property type="component" value="Unassembled WGS sequence"/>
</dbReference>
<proteinExistence type="predicted"/>
<keyword evidence="2" id="KW-1185">Reference proteome</keyword>
<comment type="caution">
    <text evidence="1">The sequence shown here is derived from an EMBL/GenBank/DDBJ whole genome shotgun (WGS) entry which is preliminary data.</text>
</comment>
<sequence>MDNDNLKMAAHCKFPFLPEKQKRNVLQNWDWYSRMSFDWSVGGYVRKMDGDWLGAFPTEWWGTDQNTCIVIVYRPRVFGDGYPISNKKELLKEKQFIDTMAITKFTITYYLVQNLNVDEMARGQR</sequence>